<sequence>MKVYYSPFSPFVRKVLVSAAELGFEVERLDSAAHPIARDPKIISTNPLGQVPTFFADDGTELYDSRVVCEYLDVQAGGNKLIPAAGPARWQRLVEQSVADGLLDAALLMRYEQVIRPDGLRFEPWQRGQHEKVVSVLDRLEAWAPTFGDRVDIGTISIACGLAYLDLRFPEEPWRTRPGLAEFYARFSERESMISTSHPVPA</sequence>
<dbReference type="Proteomes" id="UP000270342">
    <property type="component" value="Unassembled WGS sequence"/>
</dbReference>
<gene>
    <name evidence="2" type="ORF">D7S86_22265</name>
</gene>
<dbReference type="PANTHER" id="PTHR43968">
    <property type="match status" value="1"/>
</dbReference>
<reference evidence="2 3" key="1">
    <citation type="submission" date="2018-10" db="EMBL/GenBank/DDBJ databases">
        <title>Robbsia sp. DHC34, isolated from soil.</title>
        <authorList>
            <person name="Gao Z.-H."/>
            <person name="Qiu L.-H."/>
        </authorList>
    </citation>
    <scope>NUCLEOTIDE SEQUENCE [LARGE SCALE GENOMIC DNA]</scope>
    <source>
        <strain evidence="2 3">DHC34</strain>
    </source>
</reference>
<dbReference type="SUPFAM" id="SSF52833">
    <property type="entry name" value="Thioredoxin-like"/>
    <property type="match status" value="1"/>
</dbReference>
<evidence type="ECO:0000313" key="3">
    <source>
        <dbReference type="Proteomes" id="UP000270342"/>
    </source>
</evidence>
<dbReference type="InterPro" id="IPR036282">
    <property type="entry name" value="Glutathione-S-Trfase_C_sf"/>
</dbReference>
<dbReference type="CDD" id="cd03205">
    <property type="entry name" value="GST_C_6"/>
    <property type="match status" value="1"/>
</dbReference>
<feature type="domain" description="GST N-terminal" evidence="1">
    <location>
        <begin position="1"/>
        <end position="80"/>
    </location>
</feature>
<evidence type="ECO:0000313" key="2">
    <source>
        <dbReference type="EMBL" id="RKP47695.1"/>
    </source>
</evidence>
<dbReference type="Pfam" id="PF13409">
    <property type="entry name" value="GST_N_2"/>
    <property type="match status" value="1"/>
</dbReference>
<organism evidence="2 3">
    <name type="scientific">Pararobbsia silviterrae</name>
    <dbReference type="NCBI Taxonomy" id="1792498"/>
    <lineage>
        <taxon>Bacteria</taxon>
        <taxon>Pseudomonadati</taxon>
        <taxon>Pseudomonadota</taxon>
        <taxon>Betaproteobacteria</taxon>
        <taxon>Burkholderiales</taxon>
        <taxon>Burkholderiaceae</taxon>
        <taxon>Pararobbsia</taxon>
    </lineage>
</organism>
<dbReference type="OrthoDB" id="8634103at2"/>
<keyword evidence="3" id="KW-1185">Reference proteome</keyword>
<dbReference type="AlphaFoldDB" id="A0A494XAB6"/>
<dbReference type="GO" id="GO:0016740">
    <property type="term" value="F:transferase activity"/>
    <property type="evidence" value="ECO:0007669"/>
    <property type="project" value="UniProtKB-KW"/>
</dbReference>
<comment type="caution">
    <text evidence="2">The sequence shown here is derived from an EMBL/GenBank/DDBJ whole genome shotgun (WGS) entry which is preliminary data.</text>
</comment>
<dbReference type="PANTHER" id="PTHR43968:SF6">
    <property type="entry name" value="GLUTATHIONE S-TRANSFERASE OMEGA"/>
    <property type="match status" value="1"/>
</dbReference>
<accession>A0A494XAB6</accession>
<dbReference type="EMBL" id="RBZU01000012">
    <property type="protein sequence ID" value="RKP47695.1"/>
    <property type="molecule type" value="Genomic_DNA"/>
</dbReference>
<dbReference type="Pfam" id="PF13410">
    <property type="entry name" value="GST_C_2"/>
    <property type="match status" value="1"/>
</dbReference>
<evidence type="ECO:0000259" key="1">
    <source>
        <dbReference type="PROSITE" id="PS50404"/>
    </source>
</evidence>
<dbReference type="PROSITE" id="PS50404">
    <property type="entry name" value="GST_NTER"/>
    <property type="match status" value="1"/>
</dbReference>
<dbReference type="InterPro" id="IPR036249">
    <property type="entry name" value="Thioredoxin-like_sf"/>
</dbReference>
<dbReference type="InterPro" id="IPR004045">
    <property type="entry name" value="Glutathione_S-Trfase_N"/>
</dbReference>
<dbReference type="Gene3D" id="3.40.30.10">
    <property type="entry name" value="Glutaredoxin"/>
    <property type="match status" value="1"/>
</dbReference>
<dbReference type="SUPFAM" id="SSF47616">
    <property type="entry name" value="GST C-terminal domain-like"/>
    <property type="match status" value="1"/>
</dbReference>
<dbReference type="GO" id="GO:0005737">
    <property type="term" value="C:cytoplasm"/>
    <property type="evidence" value="ECO:0007669"/>
    <property type="project" value="TreeGrafter"/>
</dbReference>
<proteinExistence type="predicted"/>
<dbReference type="Gene3D" id="1.20.1050.10">
    <property type="match status" value="1"/>
</dbReference>
<dbReference type="InterPro" id="IPR050983">
    <property type="entry name" value="GST_Omega/HSP26"/>
</dbReference>
<protein>
    <submittedName>
        <fullName evidence="2">Glutathione S-transferase family protein</fullName>
    </submittedName>
</protein>
<keyword evidence="2" id="KW-0808">Transferase</keyword>
<name>A0A494XAB6_9BURK</name>
<dbReference type="RefSeq" id="WP_121089469.1">
    <property type="nucleotide sequence ID" value="NZ_RBZU01000012.1"/>
</dbReference>